<evidence type="ECO:0000313" key="2">
    <source>
        <dbReference type="Proteomes" id="UP000515806"/>
    </source>
</evidence>
<dbReference type="AlphaFoldDB" id="A0A7G9QM14"/>
<sequence>MVFLLLMGNIHSSLAQKHKAITQWSIEIKPINAVTFREVFKSKSITVTPDTNSKRSNGIIALPLSNGKKITFKDNKGVPHDEDRTRHNYLGQVKFLDCYLVEKNLYESTDYLLINKKTGITDTLAGLPVLSPDGKTICYTNFNPYEEHADIQPPTQDIYLSSVTGGRLSRPQRLSYNKMMITGYSWADNSSLVISYKVREEDSDHALKYARLFLKKK</sequence>
<keyword evidence="2" id="KW-1185">Reference proteome</keyword>
<dbReference type="EMBL" id="CP060723">
    <property type="protein sequence ID" value="QNN44389.1"/>
    <property type="molecule type" value="Genomic_DNA"/>
</dbReference>
<evidence type="ECO:0000313" key="1">
    <source>
        <dbReference type="EMBL" id="QNN44389.1"/>
    </source>
</evidence>
<name>A0A7G9QM14_9SPHI</name>
<dbReference type="KEGG" id="proe:H9L23_10055"/>
<accession>A0A7G9QM14</accession>
<organism evidence="1 2">
    <name type="scientific">Pedobacter roseus</name>
    <dbReference type="NCBI Taxonomy" id="336820"/>
    <lineage>
        <taxon>Bacteria</taxon>
        <taxon>Pseudomonadati</taxon>
        <taxon>Bacteroidota</taxon>
        <taxon>Sphingobacteriia</taxon>
        <taxon>Sphingobacteriales</taxon>
        <taxon>Sphingobacteriaceae</taxon>
        <taxon>Pedobacter</taxon>
    </lineage>
</organism>
<evidence type="ECO:0008006" key="3">
    <source>
        <dbReference type="Google" id="ProtNLM"/>
    </source>
</evidence>
<dbReference type="Proteomes" id="UP000515806">
    <property type="component" value="Chromosome"/>
</dbReference>
<gene>
    <name evidence="1" type="ORF">H9L23_10055</name>
</gene>
<dbReference type="RefSeq" id="WP_187594833.1">
    <property type="nucleotide sequence ID" value="NZ_CP060723.1"/>
</dbReference>
<proteinExistence type="predicted"/>
<protein>
    <recommendedName>
        <fullName evidence="3">PD40 domain-containing protein</fullName>
    </recommendedName>
</protein>
<reference evidence="1 2" key="1">
    <citation type="submission" date="2020-08" db="EMBL/GenBank/DDBJ databases">
        <title>Genome sequence of Pedobacter roseus KACC 11594T.</title>
        <authorList>
            <person name="Hyun D.-W."/>
            <person name="Bae J.-W."/>
        </authorList>
    </citation>
    <scope>NUCLEOTIDE SEQUENCE [LARGE SCALE GENOMIC DNA]</scope>
    <source>
        <strain evidence="1 2">KACC 11594</strain>
    </source>
</reference>